<dbReference type="PANTHER" id="PTHR42899">
    <property type="entry name" value="SPERMATOGENESIS-ASSOCIATED PROTEIN 20"/>
    <property type="match status" value="1"/>
</dbReference>
<dbReference type="KEGG" id="acj:ACAM_1588"/>
<dbReference type="Gene3D" id="1.50.10.10">
    <property type="match status" value="2"/>
</dbReference>
<reference evidence="2 3" key="1">
    <citation type="journal article" date="2013" name="Appl. Environ. Microbiol.">
        <title>Variation of the Virus-Related Elements within Syntenic Genomes of the Hyperthermophilic Archaeon Aeropyrum.</title>
        <authorList>
            <person name="Daifuku T."/>
            <person name="Yoshida T."/>
            <person name="Kitamura T."/>
            <person name="Kawaichi S."/>
            <person name="Inoue T."/>
            <person name="Nomura K."/>
            <person name="Yoshida Y."/>
            <person name="Kuno S."/>
            <person name="Sako Y."/>
        </authorList>
    </citation>
    <scope>NUCLEOTIDE SEQUENCE [LARGE SCALE GENOMIC DNA]</scope>
    <source>
        <strain evidence="2 3">SY1</strain>
    </source>
</reference>
<evidence type="ECO:0000259" key="1">
    <source>
        <dbReference type="Pfam" id="PF03190"/>
    </source>
</evidence>
<proteinExistence type="predicted"/>
<gene>
    <name evidence="2" type="ORF">ACAM_1588</name>
</gene>
<keyword evidence="3" id="KW-1185">Reference proteome</keyword>
<dbReference type="PANTHER" id="PTHR42899:SF1">
    <property type="entry name" value="SPERMATOGENESIS-ASSOCIATED PROTEIN 20"/>
    <property type="match status" value="1"/>
</dbReference>
<dbReference type="InterPro" id="IPR036249">
    <property type="entry name" value="Thioredoxin-like_sf"/>
</dbReference>
<dbReference type="InterPro" id="IPR024705">
    <property type="entry name" value="Ssp411"/>
</dbReference>
<dbReference type="RefSeq" id="WP_022542323.1">
    <property type="nucleotide sequence ID" value="NC_022521.1"/>
</dbReference>
<dbReference type="InterPro" id="IPR012341">
    <property type="entry name" value="6hp_glycosidase-like_sf"/>
</dbReference>
<dbReference type="GeneID" id="17110778"/>
<dbReference type="PATRIC" id="fig|1198449.6.peg.1604"/>
<evidence type="ECO:0000313" key="3">
    <source>
        <dbReference type="Proteomes" id="UP000016887"/>
    </source>
</evidence>
<sequence>MTGEPKCQRPNRLASAGSRYLRQHSCDPVDWRPWGVEAFETARRLDKPLFVSVGYSSCHWCHVMQRESFSDPMVADVLNRVFVMVKVDREERPDVDSMLMRYCALASGSCGWPLNVVLTPDGKPFYVATYIPKESLVALAISLERLWRERRAEVLEVAERASAMLDQYKLALAPGRIPKPGDLLERAVSTLEGAYDPAYGGFGRGMKFPIHQALLLHARASLTGDSRALSMLTGTLDHMLFSGVYDLVEGGLHRYSITRDWRLPHYEKMLYDQAWIIQVLTEAYIASGDRVYLDFALSTLEFAKSWLWTGRGFASSVDADTSEGEGAYYTFTLEEAEAYGGLPPEAIGLFNLSREGNVFDEATGARTGRNLLHVGERLERAAEKLGLTPDRAWEVLWEARKVLINVRGGRERPRVDGKVLTDWNGMMLHALAHLYWATRDPQVLEPARALWRLVEERMDGDRISHACYGNAECVEGMLPDYAYPAAALTALYTVTGESEALETARSLVKDMIDLLWSPGGGYFRLSPPGPHNPDTPADVEDTAYPGAYGTAVHALLLVHRATGWMRAREAALRALRRVAARLEQDPVAHASLALATLNTAPLAVEVFAQGAGEGFRGEVLERVYNPYLVLHISPRPEDLRRLVEYAASMPPVEGGRPTFYICHGGVCCEPLKDKWSALDVVARLSKKLG</sequence>
<dbReference type="Pfam" id="PF03190">
    <property type="entry name" value="Thioredox_DsbH"/>
    <property type="match status" value="1"/>
</dbReference>
<name>U3TBZ1_9CREN</name>
<accession>U3TBZ1</accession>
<evidence type="ECO:0000313" key="2">
    <source>
        <dbReference type="EMBL" id="BAN91057.1"/>
    </source>
</evidence>
<organism evidence="2 3">
    <name type="scientific">Aeropyrum camini SY1 = JCM 12091</name>
    <dbReference type="NCBI Taxonomy" id="1198449"/>
    <lineage>
        <taxon>Archaea</taxon>
        <taxon>Thermoproteota</taxon>
        <taxon>Thermoprotei</taxon>
        <taxon>Desulfurococcales</taxon>
        <taxon>Desulfurococcaceae</taxon>
        <taxon>Aeropyrum</taxon>
    </lineage>
</organism>
<dbReference type="InterPro" id="IPR004879">
    <property type="entry name" value="Ssp411-like_TRX"/>
</dbReference>
<dbReference type="Gene3D" id="3.40.30.10">
    <property type="entry name" value="Glutaredoxin"/>
    <property type="match status" value="1"/>
</dbReference>
<dbReference type="SUPFAM" id="SSF48208">
    <property type="entry name" value="Six-hairpin glycosidases"/>
    <property type="match status" value="1"/>
</dbReference>
<dbReference type="eggNOG" id="arCOG02007">
    <property type="taxonomic scope" value="Archaea"/>
</dbReference>
<feature type="domain" description="Spermatogenesis-associated protein 20-like TRX" evidence="1">
    <location>
        <begin position="11"/>
        <end position="164"/>
    </location>
</feature>
<dbReference type="AlphaFoldDB" id="U3TBZ1"/>
<dbReference type="STRING" id="1198449.ACAM_1588"/>
<dbReference type="SUPFAM" id="SSF52833">
    <property type="entry name" value="Thioredoxin-like"/>
    <property type="match status" value="1"/>
</dbReference>
<dbReference type="GO" id="GO:0005975">
    <property type="term" value="P:carbohydrate metabolic process"/>
    <property type="evidence" value="ECO:0007669"/>
    <property type="project" value="InterPro"/>
</dbReference>
<dbReference type="PIRSF" id="PIRSF006402">
    <property type="entry name" value="UCP006402_thioredoxin"/>
    <property type="match status" value="1"/>
</dbReference>
<protein>
    <recommendedName>
        <fullName evidence="1">Spermatogenesis-associated protein 20-like TRX domain-containing protein</fullName>
    </recommendedName>
</protein>
<dbReference type="EMBL" id="AP012489">
    <property type="protein sequence ID" value="BAN91057.1"/>
    <property type="molecule type" value="Genomic_DNA"/>
</dbReference>
<dbReference type="InterPro" id="IPR008928">
    <property type="entry name" value="6-hairpin_glycosidase_sf"/>
</dbReference>
<dbReference type="Proteomes" id="UP000016887">
    <property type="component" value="Chromosome"/>
</dbReference>
<dbReference type="CDD" id="cd02955">
    <property type="entry name" value="SSP411"/>
    <property type="match status" value="1"/>
</dbReference>